<dbReference type="InterPro" id="IPR028231">
    <property type="entry name" value="Spt6_YqgF"/>
</dbReference>
<feature type="compositionally biased region" description="Basic and acidic residues" evidence="10">
    <location>
        <begin position="131"/>
        <end position="143"/>
    </location>
</feature>
<dbReference type="InterPro" id="IPR032706">
    <property type="entry name" value="Spt6_HHH"/>
</dbReference>
<dbReference type="SUPFAM" id="SSF53098">
    <property type="entry name" value="Ribonuclease H-like"/>
    <property type="match status" value="1"/>
</dbReference>
<keyword evidence="6 9" id="KW-0804">Transcription</keyword>
<dbReference type="GO" id="GO:0003746">
    <property type="term" value="F:translation elongation factor activity"/>
    <property type="evidence" value="ECO:0007669"/>
    <property type="project" value="UniProtKB-KW"/>
</dbReference>
<dbReference type="InterPro" id="IPR017072">
    <property type="entry name" value="TF_Spt6"/>
</dbReference>
<dbReference type="Pfam" id="PF21710">
    <property type="entry name" value="Spt6_S1"/>
    <property type="match status" value="1"/>
</dbReference>
<dbReference type="Pfam" id="PF14641">
    <property type="entry name" value="HTH_44"/>
    <property type="match status" value="1"/>
</dbReference>
<feature type="domain" description="S1 motif" evidence="11">
    <location>
        <begin position="1101"/>
        <end position="1168"/>
    </location>
</feature>
<keyword evidence="4" id="KW-0158">Chromosome</keyword>
<dbReference type="Gene3D" id="3.30.420.140">
    <property type="entry name" value="YqgF/RNase H-like domain"/>
    <property type="match status" value="1"/>
</dbReference>
<dbReference type="InterPro" id="IPR035420">
    <property type="entry name" value="Spt6_SH2"/>
</dbReference>
<gene>
    <name evidence="12" type="primary">SPT6</name>
    <name evidence="12" type="ORF">MFIFM68171_04055</name>
</gene>
<keyword evidence="5" id="KW-0727">SH2 domain</keyword>
<dbReference type="SUPFAM" id="SSF47781">
    <property type="entry name" value="RuvA domain 2-like"/>
    <property type="match status" value="2"/>
</dbReference>
<evidence type="ECO:0000256" key="9">
    <source>
        <dbReference type="PIRNR" id="PIRNR036947"/>
    </source>
</evidence>
<keyword evidence="13" id="KW-1185">Reference proteome</keyword>
<evidence type="ECO:0000256" key="7">
    <source>
        <dbReference type="ARBA" id="ARBA00023242"/>
    </source>
</evidence>
<dbReference type="Proteomes" id="UP001628179">
    <property type="component" value="Unassembled WGS sequence"/>
</dbReference>
<comment type="caution">
    <text evidence="12">The sequence shown here is derived from an EMBL/GenBank/DDBJ whole genome shotgun (WGS) entry which is preliminary data.</text>
</comment>
<dbReference type="Pfam" id="PF17674">
    <property type="entry name" value="HHH_9"/>
    <property type="match status" value="1"/>
</dbReference>
<dbReference type="InterPro" id="IPR042066">
    <property type="entry name" value="Spt6_death-like"/>
</dbReference>
<dbReference type="InterPro" id="IPR023319">
    <property type="entry name" value="Tex-like_HTH_dom_sf"/>
</dbReference>
<dbReference type="SUPFAM" id="SSF55550">
    <property type="entry name" value="SH2 domain"/>
    <property type="match status" value="1"/>
</dbReference>
<dbReference type="Pfam" id="PF14639">
    <property type="entry name" value="YqgF"/>
    <property type="match status" value="1"/>
</dbReference>
<keyword evidence="7 9" id="KW-0539">Nucleus</keyword>
<evidence type="ECO:0000259" key="11">
    <source>
        <dbReference type="PROSITE" id="PS50126"/>
    </source>
</evidence>
<comment type="similarity">
    <text evidence="3 9">Belongs to the SPT6 family.</text>
</comment>
<comment type="function">
    <text evidence="8">Histone H3-H4 chaperone that plays a role in maintenance of chromatin structure during RNA polymerase II transcription elongation thereby repressing transcription initiation from cryptic promoters. Mediates the reassembly of nucleosomes onto the promoters of at least a selected set of genes during repression; the nucleosome reassembly is essential for transcriptional repression. Essential for viability.</text>
</comment>
<dbReference type="InterPro" id="IPR049540">
    <property type="entry name" value="Spt6-like_S1"/>
</dbReference>
<feature type="compositionally biased region" description="Acidic residues" evidence="10">
    <location>
        <begin position="94"/>
        <end position="106"/>
    </location>
</feature>
<dbReference type="PANTHER" id="PTHR10145">
    <property type="entry name" value="TRANSCRIPTION ELONGATION FACTOR SPT6"/>
    <property type="match status" value="1"/>
</dbReference>
<evidence type="ECO:0000256" key="2">
    <source>
        <dbReference type="ARBA" id="ARBA00004286"/>
    </source>
</evidence>
<evidence type="ECO:0000256" key="3">
    <source>
        <dbReference type="ARBA" id="ARBA00009253"/>
    </source>
</evidence>
<keyword evidence="12" id="KW-0648">Protein biosynthesis</keyword>
<dbReference type="InterPro" id="IPR012340">
    <property type="entry name" value="NA-bd_OB-fold"/>
</dbReference>
<dbReference type="Gene3D" id="1.10.10.650">
    <property type="entry name" value="RuvA domain 2-like"/>
    <property type="match status" value="1"/>
</dbReference>
<dbReference type="InterPro" id="IPR023323">
    <property type="entry name" value="Tex-like_dom_sf"/>
</dbReference>
<dbReference type="InterPro" id="IPR003029">
    <property type="entry name" value="S1_domain"/>
</dbReference>
<dbReference type="EMBL" id="BAAFSV010000002">
    <property type="protein sequence ID" value="GAB1313845.1"/>
    <property type="molecule type" value="Genomic_DNA"/>
</dbReference>
<dbReference type="InterPro" id="IPR041692">
    <property type="entry name" value="HHH_9"/>
</dbReference>
<name>A0ABQ0G8B3_9PEZI</name>
<dbReference type="SUPFAM" id="SSF50249">
    <property type="entry name" value="Nucleic acid-binding proteins"/>
    <property type="match status" value="1"/>
</dbReference>
<dbReference type="Gene3D" id="1.10.10.2740">
    <property type="entry name" value="Spt6, Death-like domain"/>
    <property type="match status" value="1"/>
</dbReference>
<sequence>MSHSMRDLIDGEAELNDEEDDESFDEETGESRPRDKNNILDDSSEEDEDDDDEEEARRIREGFIVDEDEEEEEADDSDERERRRKKKRRRAEREEEEQLDEEDLDLIGEANPEWERKSQAQTKFKRLKRGHRDEDRGSERRGLADIFSDDDEDIGDERPYGRPSHRAQADDLDDFIEDDYPEDDEERIQRQADIEVARPRDKAVTSGATGLDEDALEDMEAIFGNGEDYYWALNMEQEESDREREEQTIELKDVFEPSQLKEKLLTDEDNEIRIIDDPERFQLDRKPFKEQQTSAEYFKEEARWITNLMWPKKQLRADLHGPFNKAIGKVLEFFVIDGVEVPYVFQHRRDYLIHATKTRNPDSHDHNDYTLDAEKLLTQDDLWRILELDIKFRSLVEKRNALERSYDKLKEAGARDEILDEMIQQAATLEELQDLQDYLNFQYSAQLKDIAAMSDGASKEIKRPGAKTALFERIRRSNAYNFVRALGISPDRLAQNALREGKKVTSDDDAKPPMELADSLVDADFPTGEQVMNAARQMYSDELFVSPRMRKHFRIQFYSMGCVSCRRTEKGLRKIDEAHPYYEIKYLVNHTIRDLAVRPEIFLKMMKAEEEGLVEVRLSLENEREFRRQLYSEFASDNFSELADAWNAERQRVLDMAFGKLEKIIAKGVKDSLRTACQEELLKTCREEYFKRLDQAPLKPKGMILGTTPRVLTLSNGMGDPNRDPVSWTWVEEDGKVLEHGKFVNLARDESQREAFAELVRRRNPDIVGISGFSADTHRLVKDVEGIINEKGLMGPEYEDPDTSELRSDLLEVLIVNDEVARLYKDSPRAVAEHPTLNPLTRYCIALAKYMQNPMKEYAALGKDVTSLLIHPYQQYLPQDKLYKHMETAMVDIVNLCGVDINEAIGDPYTGNLLPYVAGLGPRKAQLLIKGVNANGGVVNSRDELVGDPERHKIPVLGPRVWNNCASFLYIEYDATNPDSDPLDNTRIHPEDYDLARKVAADALGLDEEDVQAETDENGPGAVVRKLFKEDEQEKVNELILNEYADQLEREYQQRKRATLEAIRAELVGPFEELRKNFAVLSTDQIFTMFTGETRDSLCEGMIVPVNVRVVKDDFAIVKLDCGIEGRIESHEVSYRHSVKDMLQVGQTVQAKIVDINRKDFVCKLSMREEELRRPYRRHFDYGRGQWDYKLEDEDREALREKDKVTGRTQRVIKHPLFKPFNSTQAEEYLGGQPAGEVVIRPSSKGNDHLAITWKVADGVYQHIDVLELQKENEFSVGKVLRVGSKYSYTDLDELIVDHVKAMAKKVEELMEHEKFQKGSRNDLEKWLTTYIDANPNRSTYAFCLDTKHPGYFYLCFKASRSSRVNAWMVRVIPHAYELLKSQYPDMRALCNGFKLRYQSEMLKMQSGGGIRH</sequence>
<dbReference type="GeneID" id="98174798"/>
<feature type="region of interest" description="Disordered" evidence="10">
    <location>
        <begin position="1"/>
        <end position="178"/>
    </location>
</feature>
<feature type="compositionally biased region" description="Basic and acidic residues" evidence="10">
    <location>
        <begin position="29"/>
        <end position="39"/>
    </location>
</feature>
<feature type="compositionally biased region" description="Acidic residues" evidence="10">
    <location>
        <begin position="10"/>
        <end position="28"/>
    </location>
</feature>
<comment type="function">
    <text evidence="9">Plays a role in maintenance of chromatin structure during RNA polymerase II transcription elongation thereby repressing transcription initiation from cryptic promoters. Mediates the reassembly of nucleosomes onto the promoters of at least a selected set of genes during repression; the nucleosome reassembly is essential for transcriptional repression.</text>
</comment>
<dbReference type="InterPro" id="IPR035018">
    <property type="entry name" value="Spt6_SH2_C"/>
</dbReference>
<dbReference type="PROSITE" id="PS50126">
    <property type="entry name" value="S1"/>
    <property type="match status" value="1"/>
</dbReference>
<dbReference type="Gene3D" id="1.10.3500.10">
    <property type="entry name" value="Tex N-terminal region-like"/>
    <property type="match status" value="1"/>
</dbReference>
<comment type="subcellular location">
    <subcellularLocation>
        <location evidence="2">Chromosome</location>
    </subcellularLocation>
    <subcellularLocation>
        <location evidence="1 9">Nucleus</location>
    </subcellularLocation>
</comment>
<dbReference type="Gene3D" id="1.10.150.850">
    <property type="entry name" value="Spt6, helix-hairpin-helix domain"/>
    <property type="match status" value="1"/>
</dbReference>
<dbReference type="CDD" id="cd09928">
    <property type="entry name" value="SH2_Cterm_SPT6_like"/>
    <property type="match status" value="1"/>
</dbReference>
<dbReference type="SUPFAM" id="SSF158832">
    <property type="entry name" value="Tex N-terminal region-like"/>
    <property type="match status" value="1"/>
</dbReference>
<evidence type="ECO:0000256" key="8">
    <source>
        <dbReference type="ARBA" id="ARBA00093389"/>
    </source>
</evidence>
<organism evidence="12 13">
    <name type="scientific">Madurella fahalii</name>
    <dbReference type="NCBI Taxonomy" id="1157608"/>
    <lineage>
        <taxon>Eukaryota</taxon>
        <taxon>Fungi</taxon>
        <taxon>Dikarya</taxon>
        <taxon>Ascomycota</taxon>
        <taxon>Pezizomycotina</taxon>
        <taxon>Sordariomycetes</taxon>
        <taxon>Sordariomycetidae</taxon>
        <taxon>Sordariales</taxon>
        <taxon>Sordariales incertae sedis</taxon>
        <taxon>Madurella</taxon>
    </lineage>
</organism>
<dbReference type="InterPro" id="IPR036860">
    <property type="entry name" value="SH2_dom_sf"/>
</dbReference>
<reference evidence="12 13" key="1">
    <citation type="submission" date="2024-09" db="EMBL/GenBank/DDBJ databases">
        <title>Itraconazole resistance in Madurella fahalii resulting from another homologue of gene encoding cytochrome P450 14-alpha sterol demethylase (CYP51).</title>
        <authorList>
            <person name="Yoshioka I."/>
            <person name="Fahal A.H."/>
            <person name="Kaneko S."/>
            <person name="Yaguchi T."/>
        </authorList>
    </citation>
    <scope>NUCLEOTIDE SEQUENCE [LARGE SCALE GENOMIC DNA]</scope>
    <source>
        <strain evidence="12 13">IFM 68171</strain>
    </source>
</reference>
<dbReference type="CDD" id="cd09918">
    <property type="entry name" value="SH2_Nterm_SPT6_like"/>
    <property type="match status" value="1"/>
</dbReference>
<dbReference type="Gene3D" id="3.30.505.10">
    <property type="entry name" value="SH2 domain"/>
    <property type="match status" value="2"/>
</dbReference>
<evidence type="ECO:0000256" key="4">
    <source>
        <dbReference type="ARBA" id="ARBA00022454"/>
    </source>
</evidence>
<proteinExistence type="inferred from homology"/>
<dbReference type="Gene3D" id="2.40.50.140">
    <property type="entry name" value="Nucleic acid-binding proteins"/>
    <property type="match status" value="1"/>
</dbReference>
<feature type="compositionally biased region" description="Acidic residues" evidence="10">
    <location>
        <begin position="42"/>
        <end position="54"/>
    </location>
</feature>
<evidence type="ECO:0000256" key="1">
    <source>
        <dbReference type="ARBA" id="ARBA00004123"/>
    </source>
</evidence>
<dbReference type="CDD" id="cd02065">
    <property type="entry name" value="B12-binding_like"/>
    <property type="match status" value="1"/>
</dbReference>
<evidence type="ECO:0000256" key="10">
    <source>
        <dbReference type="SAM" id="MobiDB-lite"/>
    </source>
</evidence>
<dbReference type="InterPro" id="IPR010994">
    <property type="entry name" value="RuvA_2-like"/>
</dbReference>
<protein>
    <recommendedName>
        <fullName evidence="9">Transcription elongation factor Spt6</fullName>
    </recommendedName>
</protein>
<evidence type="ECO:0000313" key="12">
    <source>
        <dbReference type="EMBL" id="GAB1313845.1"/>
    </source>
</evidence>
<dbReference type="SMART" id="SM00316">
    <property type="entry name" value="S1"/>
    <property type="match status" value="1"/>
</dbReference>
<evidence type="ECO:0000313" key="13">
    <source>
        <dbReference type="Proteomes" id="UP001628179"/>
    </source>
</evidence>
<evidence type="ECO:0000256" key="6">
    <source>
        <dbReference type="ARBA" id="ARBA00023163"/>
    </source>
</evidence>
<dbReference type="Pfam" id="PF22706">
    <property type="entry name" value="Tex_central_region"/>
    <property type="match status" value="1"/>
</dbReference>
<keyword evidence="12" id="KW-0251">Elongation factor</keyword>
<dbReference type="Pfam" id="PF14635">
    <property type="entry name" value="HHH_7"/>
    <property type="match status" value="1"/>
</dbReference>
<dbReference type="InterPro" id="IPR037027">
    <property type="entry name" value="YqgF/RNaseH-like_dom_sf"/>
</dbReference>
<evidence type="ECO:0000256" key="5">
    <source>
        <dbReference type="ARBA" id="ARBA00022999"/>
    </source>
</evidence>
<dbReference type="PANTHER" id="PTHR10145:SF6">
    <property type="entry name" value="TRANSCRIPTION ELONGATION FACTOR SPT6"/>
    <property type="match status" value="1"/>
</dbReference>
<dbReference type="InterPro" id="IPR055179">
    <property type="entry name" value="Tex-like_central_region"/>
</dbReference>
<dbReference type="InterPro" id="IPR035019">
    <property type="entry name" value="Spt6_SH2_N"/>
</dbReference>
<dbReference type="Pfam" id="PF14633">
    <property type="entry name" value="SH2_2"/>
    <property type="match status" value="1"/>
</dbReference>
<dbReference type="PIRSF" id="PIRSF036947">
    <property type="entry name" value="Spt6"/>
    <property type="match status" value="1"/>
</dbReference>
<dbReference type="Pfam" id="PF14632">
    <property type="entry name" value="SPT6_acidic"/>
    <property type="match status" value="1"/>
</dbReference>
<dbReference type="InterPro" id="IPR012337">
    <property type="entry name" value="RNaseH-like_sf"/>
</dbReference>
<dbReference type="InterPro" id="IPR028088">
    <property type="entry name" value="Spt6_HTH_DNA-bd_dom"/>
</dbReference>
<feature type="compositionally biased region" description="Acidic residues" evidence="10">
    <location>
        <begin position="64"/>
        <end position="78"/>
    </location>
</feature>
<dbReference type="RefSeq" id="XP_070915576.1">
    <property type="nucleotide sequence ID" value="XM_071059475.1"/>
</dbReference>
<dbReference type="InterPro" id="IPR028083">
    <property type="entry name" value="Spt6_acidic_N_dom"/>
</dbReference>
<accession>A0ABQ0G8B3</accession>